<dbReference type="EMBL" id="JPRF03000021">
    <property type="protein sequence ID" value="OEV37385.1"/>
    <property type="molecule type" value="Genomic_DNA"/>
</dbReference>
<reference evidence="2" key="4">
    <citation type="submission" date="2016-08" db="EMBL/GenBank/DDBJ databases">
        <title>Sequencing, Assembly and Comparative Genomics of S. aureofaciens ATCC 10762.</title>
        <authorList>
            <person name="Gradnigo J.S."/>
            <person name="Johnson N."/>
            <person name="Somerville G.A."/>
        </authorList>
    </citation>
    <scope>NUCLEOTIDE SEQUENCE [LARGE SCALE GENOMIC DNA]</scope>
    <source>
        <strain evidence="2">ATCC 10762</strain>
    </source>
</reference>
<dbReference type="Proteomes" id="UP000037395">
    <property type="component" value="Unassembled WGS sequence"/>
</dbReference>
<keyword evidence="3" id="KW-1185">Reference proteome</keyword>
<accession>A0A8H9LV84</accession>
<reference evidence="3" key="3">
    <citation type="submission" date="2016-08" db="EMBL/GenBank/DDBJ databases">
        <title>Sequencing, assembly and comparative genomics of S. aureofaciens ATCC 10762.</title>
        <authorList>
            <person name="Gradnigo J.S."/>
            <person name="Johnson N."/>
            <person name="Somerville G.A."/>
        </authorList>
    </citation>
    <scope>NUCLEOTIDE SEQUENCE [LARGE SCALE GENOMIC DNA]</scope>
    <source>
        <strain evidence="3">ATCC 10762 / DSM 40127 / CCM 3239 / JCM 4008 / LMG 5968 / NBRC 12843 / NCIMB 8234 / A-377</strain>
    </source>
</reference>
<dbReference type="EMBL" id="BMUB01000024">
    <property type="protein sequence ID" value="GGV00218.1"/>
    <property type="molecule type" value="Genomic_DNA"/>
</dbReference>
<sequence>MDPELIGLASAAATALVGRLAADGWEQAKRAVVALWRRSGRANEAEVVAGELEECRSELLASGQSEEGQAAAREMAIEWRGRLRGLLAAEPALAEELRALLTELRPDQPESGARVEMHGTASDQAKIYMSGGSMHISGS</sequence>
<dbReference type="AlphaFoldDB" id="A0A1E7N9L3"/>
<gene>
    <name evidence="1" type="ORF">GCM10010502_63320</name>
    <name evidence="2" type="ORF">HS99_0006300</name>
</gene>
<dbReference type="GeneID" id="97489270"/>
<dbReference type="OrthoDB" id="3383530at2"/>
<protein>
    <submittedName>
        <fullName evidence="2">Uncharacterized protein</fullName>
    </submittedName>
</protein>
<comment type="caution">
    <text evidence="2">The sequence shown here is derived from an EMBL/GenBank/DDBJ whole genome shotgun (WGS) entry which is preliminary data.</text>
</comment>
<organism evidence="2 3">
    <name type="scientific">Kitasatospora aureofaciens</name>
    <name type="common">Streptomyces aureofaciens</name>
    <dbReference type="NCBI Taxonomy" id="1894"/>
    <lineage>
        <taxon>Bacteria</taxon>
        <taxon>Bacillati</taxon>
        <taxon>Actinomycetota</taxon>
        <taxon>Actinomycetes</taxon>
        <taxon>Kitasatosporales</taxon>
        <taxon>Streptomycetaceae</taxon>
        <taxon>Kitasatospora</taxon>
    </lineage>
</organism>
<accession>A0A1E7N9L3</accession>
<reference evidence="1" key="5">
    <citation type="submission" date="2020-09" db="EMBL/GenBank/DDBJ databases">
        <authorList>
            <person name="Sun Q."/>
            <person name="Ohkuma M."/>
        </authorList>
    </citation>
    <scope>NUCLEOTIDE SEQUENCE</scope>
    <source>
        <strain evidence="1">JCM 4434</strain>
    </source>
</reference>
<reference evidence="2 3" key="2">
    <citation type="submission" date="2014-07" db="EMBL/GenBank/DDBJ databases">
        <authorList>
            <person name="Zhang J.E."/>
            <person name="Yang H."/>
            <person name="Guo J."/>
            <person name="Deng Z."/>
            <person name="Luo H."/>
            <person name="Luo M."/>
            <person name="Zhao B."/>
        </authorList>
    </citation>
    <scope>NUCLEOTIDE SEQUENCE [LARGE SCALE GENOMIC DNA]</scope>
    <source>
        <strain evidence="2">ATCC 10762</strain>
        <strain evidence="3">ATCC 10762 / DSM 40127 / CCM 3239 / JCM 4008 / LMG 5968 / NBRC 12843 / NCIMB 8234 / A-377</strain>
    </source>
</reference>
<name>A0A1E7N9L3_KITAU</name>
<dbReference type="Proteomes" id="UP000610124">
    <property type="component" value="Unassembled WGS sequence"/>
</dbReference>
<evidence type="ECO:0000313" key="3">
    <source>
        <dbReference type="Proteomes" id="UP000037395"/>
    </source>
</evidence>
<reference evidence="1" key="1">
    <citation type="journal article" date="2014" name="Int. J. Syst. Evol. Microbiol.">
        <title>Complete genome sequence of Corynebacterium casei LMG S-19264T (=DSM 44701T), isolated from a smear-ripened cheese.</title>
        <authorList>
            <consortium name="US DOE Joint Genome Institute (JGI-PGF)"/>
            <person name="Walter F."/>
            <person name="Albersmeier A."/>
            <person name="Kalinowski J."/>
            <person name="Ruckert C."/>
        </authorList>
    </citation>
    <scope>NUCLEOTIDE SEQUENCE</scope>
    <source>
        <strain evidence="1">JCM 4434</strain>
    </source>
</reference>
<proteinExistence type="predicted"/>
<dbReference type="RefSeq" id="WP_030556374.1">
    <property type="nucleotide sequence ID" value="NZ_BMUB01000024.1"/>
</dbReference>
<evidence type="ECO:0000313" key="2">
    <source>
        <dbReference type="EMBL" id="OEV37385.1"/>
    </source>
</evidence>
<evidence type="ECO:0000313" key="1">
    <source>
        <dbReference type="EMBL" id="GGV00218.1"/>
    </source>
</evidence>